<gene>
    <name evidence="2" type="ORF">SNE25_15610</name>
</gene>
<organism evidence="2 3">
    <name type="scientific">Mucilaginibacter sabulilitoris</name>
    <dbReference type="NCBI Taxonomy" id="1173583"/>
    <lineage>
        <taxon>Bacteria</taxon>
        <taxon>Pseudomonadati</taxon>
        <taxon>Bacteroidota</taxon>
        <taxon>Sphingobacteriia</taxon>
        <taxon>Sphingobacteriales</taxon>
        <taxon>Sphingobacteriaceae</taxon>
        <taxon>Mucilaginibacter</taxon>
    </lineage>
</organism>
<reference evidence="2 3" key="1">
    <citation type="submission" date="2023-11" db="EMBL/GenBank/DDBJ databases">
        <title>Analysis of the Genomes of Mucilaginibacter gossypii cycad 4 and M. sabulilitoris SNA2: microbes with the potential for plant growth promotion.</title>
        <authorList>
            <person name="Hirsch A.M."/>
            <person name="Humm E."/>
            <person name="Rubbi M."/>
            <person name="Del Vecchio G."/>
            <person name="Ha S.M."/>
            <person name="Pellegrini M."/>
            <person name="Gunsalus R.P."/>
        </authorList>
    </citation>
    <scope>NUCLEOTIDE SEQUENCE [LARGE SCALE GENOMIC DNA]</scope>
    <source>
        <strain evidence="2 3">SNA2</strain>
    </source>
</reference>
<dbReference type="RefSeq" id="WP_321566033.1">
    <property type="nucleotide sequence ID" value="NZ_CP139558.1"/>
</dbReference>
<protein>
    <submittedName>
        <fullName evidence="2">DUF427 domain-containing protein</fullName>
    </submittedName>
</protein>
<dbReference type="InterPro" id="IPR038694">
    <property type="entry name" value="DUF427_sf"/>
</dbReference>
<evidence type="ECO:0000259" key="1">
    <source>
        <dbReference type="Pfam" id="PF04248"/>
    </source>
</evidence>
<feature type="domain" description="DUF427" evidence="1">
    <location>
        <begin position="1"/>
        <end position="87"/>
    </location>
</feature>
<name>A0ABZ0TV37_9SPHI</name>
<dbReference type="InterPro" id="IPR007361">
    <property type="entry name" value="DUF427"/>
</dbReference>
<dbReference type="Gene3D" id="2.170.150.40">
    <property type="entry name" value="Domain of unknown function (DUF427)"/>
    <property type="match status" value="1"/>
</dbReference>
<proteinExistence type="predicted"/>
<evidence type="ECO:0000313" key="2">
    <source>
        <dbReference type="EMBL" id="WPU96947.1"/>
    </source>
</evidence>
<keyword evidence="3" id="KW-1185">Reference proteome</keyword>
<evidence type="ECO:0000313" key="3">
    <source>
        <dbReference type="Proteomes" id="UP001324380"/>
    </source>
</evidence>
<dbReference type="Pfam" id="PF04248">
    <property type="entry name" value="NTP_transf_9"/>
    <property type="match status" value="1"/>
</dbReference>
<sequence length="93" mass="10678">MKAIWNKEIIAESDNAIMNEGYYYFPTDAVRMDLLIPSRETSSCYLKGTANYFHIKVGRKKLTNGAWQYHDPSDAAKVVRNKIAFDDEIEIAD</sequence>
<dbReference type="EMBL" id="CP139558">
    <property type="protein sequence ID" value="WPU96947.1"/>
    <property type="molecule type" value="Genomic_DNA"/>
</dbReference>
<dbReference type="PANTHER" id="PTHR34310">
    <property type="entry name" value="DUF427 DOMAIN PROTEIN (AFU_ORTHOLOGUE AFUA_3G02220)"/>
    <property type="match status" value="1"/>
</dbReference>
<dbReference type="PANTHER" id="PTHR34310:SF5">
    <property type="entry name" value="DUF427 DOMAIN PROTEIN (AFU_ORTHOLOGUE AFUA_3G02220)"/>
    <property type="match status" value="1"/>
</dbReference>
<accession>A0ABZ0TV37</accession>
<dbReference type="Proteomes" id="UP001324380">
    <property type="component" value="Chromosome"/>
</dbReference>